<sequence length="63" mass="6789">KQSPNLMSYRSSTAVSGSETRVDGGAETVLVAPPRSEATSQRLGVKKRVDLLVESKSRRGGNW</sequence>
<keyword evidence="3" id="KW-1185">Reference proteome</keyword>
<dbReference type="EMBL" id="LXQA010446824">
    <property type="protein sequence ID" value="MCI52407.1"/>
    <property type="molecule type" value="Genomic_DNA"/>
</dbReference>
<evidence type="ECO:0000313" key="3">
    <source>
        <dbReference type="Proteomes" id="UP000265520"/>
    </source>
</evidence>
<dbReference type="Proteomes" id="UP000265520">
    <property type="component" value="Unassembled WGS sequence"/>
</dbReference>
<accession>A0A392SVE4</accession>
<feature type="region of interest" description="Disordered" evidence="1">
    <location>
        <begin position="1"/>
        <end position="22"/>
    </location>
</feature>
<dbReference type="AlphaFoldDB" id="A0A392SVE4"/>
<evidence type="ECO:0000313" key="2">
    <source>
        <dbReference type="EMBL" id="MCI52407.1"/>
    </source>
</evidence>
<evidence type="ECO:0000256" key="1">
    <source>
        <dbReference type="SAM" id="MobiDB-lite"/>
    </source>
</evidence>
<comment type="caution">
    <text evidence="2">The sequence shown here is derived from an EMBL/GenBank/DDBJ whole genome shotgun (WGS) entry which is preliminary data.</text>
</comment>
<protein>
    <submittedName>
        <fullName evidence="2">Uncharacterized protein</fullName>
    </submittedName>
</protein>
<organism evidence="2 3">
    <name type="scientific">Trifolium medium</name>
    <dbReference type="NCBI Taxonomy" id="97028"/>
    <lineage>
        <taxon>Eukaryota</taxon>
        <taxon>Viridiplantae</taxon>
        <taxon>Streptophyta</taxon>
        <taxon>Embryophyta</taxon>
        <taxon>Tracheophyta</taxon>
        <taxon>Spermatophyta</taxon>
        <taxon>Magnoliopsida</taxon>
        <taxon>eudicotyledons</taxon>
        <taxon>Gunneridae</taxon>
        <taxon>Pentapetalae</taxon>
        <taxon>rosids</taxon>
        <taxon>fabids</taxon>
        <taxon>Fabales</taxon>
        <taxon>Fabaceae</taxon>
        <taxon>Papilionoideae</taxon>
        <taxon>50 kb inversion clade</taxon>
        <taxon>NPAAA clade</taxon>
        <taxon>Hologalegina</taxon>
        <taxon>IRL clade</taxon>
        <taxon>Trifolieae</taxon>
        <taxon>Trifolium</taxon>
    </lineage>
</organism>
<name>A0A392SVE4_9FABA</name>
<proteinExistence type="predicted"/>
<reference evidence="2 3" key="1">
    <citation type="journal article" date="2018" name="Front. Plant Sci.">
        <title>Red Clover (Trifolium pratense) and Zigzag Clover (T. medium) - A Picture of Genomic Similarities and Differences.</title>
        <authorList>
            <person name="Dluhosova J."/>
            <person name="Istvanek J."/>
            <person name="Nedelnik J."/>
            <person name="Repkova J."/>
        </authorList>
    </citation>
    <scope>NUCLEOTIDE SEQUENCE [LARGE SCALE GENOMIC DNA]</scope>
    <source>
        <strain evidence="3">cv. 10/8</strain>
        <tissue evidence="2">Leaf</tissue>
    </source>
</reference>
<feature type="non-terminal residue" evidence="2">
    <location>
        <position position="1"/>
    </location>
</feature>
<feature type="compositionally biased region" description="Polar residues" evidence="1">
    <location>
        <begin position="1"/>
        <end position="19"/>
    </location>
</feature>